<dbReference type="InterPro" id="IPR024705">
    <property type="entry name" value="Ssp411"/>
</dbReference>
<dbReference type="PIRSF" id="PIRSF006402">
    <property type="entry name" value="UCP006402_thioredoxin"/>
    <property type="match status" value="1"/>
</dbReference>
<dbReference type="RefSeq" id="WP_251741959.1">
    <property type="nucleotide sequence ID" value="NZ_JBHUOJ010000008.1"/>
</dbReference>
<dbReference type="EMBL" id="JBHUOJ010000008">
    <property type="protein sequence ID" value="MFD2832457.1"/>
    <property type="molecule type" value="Genomic_DNA"/>
</dbReference>
<dbReference type="InterPro" id="IPR004879">
    <property type="entry name" value="Ssp411-like_TRX"/>
</dbReference>
<organism evidence="2 3">
    <name type="scientific">Christiangramia antarctica</name>
    <dbReference type="NCBI Taxonomy" id="2058158"/>
    <lineage>
        <taxon>Bacteria</taxon>
        <taxon>Pseudomonadati</taxon>
        <taxon>Bacteroidota</taxon>
        <taxon>Flavobacteriia</taxon>
        <taxon>Flavobacteriales</taxon>
        <taxon>Flavobacteriaceae</taxon>
        <taxon>Christiangramia</taxon>
    </lineage>
</organism>
<keyword evidence="3" id="KW-1185">Reference proteome</keyword>
<dbReference type="Gene3D" id="3.40.30.10">
    <property type="entry name" value="Glutaredoxin"/>
    <property type="match status" value="1"/>
</dbReference>
<reference evidence="3" key="1">
    <citation type="journal article" date="2019" name="Int. J. Syst. Evol. Microbiol.">
        <title>The Global Catalogue of Microorganisms (GCM) 10K type strain sequencing project: providing services to taxonomists for standard genome sequencing and annotation.</title>
        <authorList>
            <consortium name="The Broad Institute Genomics Platform"/>
            <consortium name="The Broad Institute Genome Sequencing Center for Infectious Disease"/>
            <person name="Wu L."/>
            <person name="Ma J."/>
        </authorList>
    </citation>
    <scope>NUCLEOTIDE SEQUENCE [LARGE SCALE GENOMIC DNA]</scope>
    <source>
        <strain evidence="3">KCTC 52925</strain>
    </source>
</reference>
<sequence length="711" mass="82351">MKVFLNSILGIILFSVLFSCNVEKENKTIQNRLAEASSPYLLEHADNPVNWYEWSPEALEKAKKEDKPIIISIGYAACHWCHVMEEESFMDSTVAEIMNKNFVSIKIDREERPDIDKIYMHAAQLLNGSGGWPLNAISLPNGKPFFAGTYFTKPQWKKILRQISQTYRNDKSKITEIAEDLTNDIRRTNGIENVDTADYSSSKENYITLLDNWKKRWDKQNGGYREAQKFPMPVSWSALLQYYYLSGNEEALDMVNTTLNKMVRGGLYDQLGGGFARYTTDEKWMIPHFEKMLYDNAQLISLYSKAYKVSGYEEYQQTIEQSLAFVERELSNDEGGYFSSINADSDGEEGKFYVWSFKEINELLKPSEVDLISDYYNIELNGNWEKQKNILYRRYSANDFSRKRKLSYPEFLSTLNAAKNKLLMARKKRIKPTIDYKILTSWNALMIQAYIDAYTALGNPKFLKKAIKTGNFLRKNTLKADGGLWRSYKHSGKQVSGFLDDYAFLIEAYIDLYQITFDPEWLESAEDLTNYTIKNFRDNTQTLFYYTNHNQSELIVRNVEIDDNVLPSSNSVMAHNLYVLGNLLENKEYLEMSKNMLERVYSEIITNPSYYANWVNLLGRKAFGTYEIAVVGEEAAVKNNLLQNKYLPTAIFLGGESENLPLLKSKLVEGETLIYICQNKTCKYPVSEIQAAFNLLENQQNDFEDKLKLWK</sequence>
<feature type="domain" description="Spermatogenesis-associated protein 20-like TRX" evidence="1">
    <location>
        <begin position="30"/>
        <end position="185"/>
    </location>
</feature>
<dbReference type="InterPro" id="IPR008928">
    <property type="entry name" value="6-hairpin_glycosidase_sf"/>
</dbReference>
<dbReference type="CDD" id="cd02955">
    <property type="entry name" value="SSP411"/>
    <property type="match status" value="1"/>
</dbReference>
<accession>A0ABW5X294</accession>
<evidence type="ECO:0000313" key="2">
    <source>
        <dbReference type="EMBL" id="MFD2832457.1"/>
    </source>
</evidence>
<protein>
    <submittedName>
        <fullName evidence="2">Thioredoxin domain-containing protein</fullName>
    </submittedName>
</protein>
<dbReference type="PANTHER" id="PTHR42899:SF1">
    <property type="entry name" value="SPERMATOGENESIS-ASSOCIATED PROTEIN 20"/>
    <property type="match status" value="1"/>
</dbReference>
<dbReference type="SUPFAM" id="SSF48208">
    <property type="entry name" value="Six-hairpin glycosidases"/>
    <property type="match status" value="1"/>
</dbReference>
<dbReference type="PANTHER" id="PTHR42899">
    <property type="entry name" value="SPERMATOGENESIS-ASSOCIATED PROTEIN 20"/>
    <property type="match status" value="1"/>
</dbReference>
<dbReference type="SUPFAM" id="SSF52833">
    <property type="entry name" value="Thioredoxin-like"/>
    <property type="match status" value="1"/>
</dbReference>
<dbReference type="InterPro" id="IPR036249">
    <property type="entry name" value="Thioredoxin-like_sf"/>
</dbReference>
<gene>
    <name evidence="2" type="ORF">ACFSYS_04100</name>
</gene>
<evidence type="ECO:0000313" key="3">
    <source>
        <dbReference type="Proteomes" id="UP001597438"/>
    </source>
</evidence>
<dbReference type="Gene3D" id="1.50.10.20">
    <property type="match status" value="2"/>
</dbReference>
<name>A0ABW5X294_9FLAO</name>
<proteinExistence type="predicted"/>
<evidence type="ECO:0000259" key="1">
    <source>
        <dbReference type="Pfam" id="PF03190"/>
    </source>
</evidence>
<dbReference type="Proteomes" id="UP001597438">
    <property type="component" value="Unassembled WGS sequence"/>
</dbReference>
<dbReference type="Pfam" id="PF03190">
    <property type="entry name" value="Thioredox_DsbH"/>
    <property type="match status" value="1"/>
</dbReference>
<comment type="caution">
    <text evidence="2">The sequence shown here is derived from an EMBL/GenBank/DDBJ whole genome shotgun (WGS) entry which is preliminary data.</text>
</comment>
<dbReference type="PROSITE" id="PS51257">
    <property type="entry name" value="PROKAR_LIPOPROTEIN"/>
    <property type="match status" value="1"/>
</dbReference>